<dbReference type="Proteomes" id="UP000289734">
    <property type="component" value="Unassembled WGS sequence"/>
</dbReference>
<evidence type="ECO:0000256" key="4">
    <source>
        <dbReference type="ARBA" id="ARBA00022692"/>
    </source>
</evidence>
<accession>A0A4Q1KWN7</accession>
<dbReference type="NCBIfam" id="TIGR04056">
    <property type="entry name" value="OMP_RagA_SusC"/>
    <property type="match status" value="1"/>
</dbReference>
<dbReference type="InterPro" id="IPR008969">
    <property type="entry name" value="CarboxyPept-like_regulatory"/>
</dbReference>
<keyword evidence="7 10" id="KW-0472">Membrane</keyword>
<evidence type="ECO:0000256" key="9">
    <source>
        <dbReference type="ARBA" id="ARBA00023237"/>
    </source>
</evidence>
<evidence type="ECO:0000256" key="6">
    <source>
        <dbReference type="ARBA" id="ARBA00023077"/>
    </source>
</evidence>
<evidence type="ECO:0000259" key="13">
    <source>
        <dbReference type="Pfam" id="PF00593"/>
    </source>
</evidence>
<evidence type="ECO:0000256" key="5">
    <source>
        <dbReference type="ARBA" id="ARBA00022729"/>
    </source>
</evidence>
<dbReference type="InterPro" id="IPR023996">
    <property type="entry name" value="TonB-dep_OMP_SusC/RagA"/>
</dbReference>
<dbReference type="PROSITE" id="PS52016">
    <property type="entry name" value="TONB_DEPENDENT_REC_3"/>
    <property type="match status" value="1"/>
</dbReference>
<dbReference type="Pfam" id="PF00593">
    <property type="entry name" value="TonB_dep_Rec_b-barrel"/>
    <property type="match status" value="1"/>
</dbReference>
<protein>
    <submittedName>
        <fullName evidence="15">SusC/RagA family TonB-linked outer membrane protein</fullName>
    </submittedName>
</protein>
<dbReference type="InterPro" id="IPR000531">
    <property type="entry name" value="Beta-barrel_TonB"/>
</dbReference>
<evidence type="ECO:0000256" key="11">
    <source>
        <dbReference type="RuleBase" id="RU003357"/>
    </source>
</evidence>
<feature type="domain" description="TonB-dependent receptor-like beta-barrel" evidence="13">
    <location>
        <begin position="458"/>
        <end position="1016"/>
    </location>
</feature>
<organism evidence="15 16">
    <name type="scientific">Flavobacterium piscinae</name>
    <dbReference type="NCBI Taxonomy" id="2506424"/>
    <lineage>
        <taxon>Bacteria</taxon>
        <taxon>Pseudomonadati</taxon>
        <taxon>Bacteroidota</taxon>
        <taxon>Flavobacteriia</taxon>
        <taxon>Flavobacteriales</taxon>
        <taxon>Flavobacteriaceae</taxon>
        <taxon>Flavobacterium</taxon>
    </lineage>
</organism>
<keyword evidence="3 10" id="KW-1134">Transmembrane beta strand</keyword>
<dbReference type="Gene3D" id="2.170.130.10">
    <property type="entry name" value="TonB-dependent receptor, plug domain"/>
    <property type="match status" value="1"/>
</dbReference>
<name>A0A4Q1KWN7_9FLAO</name>
<feature type="signal peptide" evidence="12">
    <location>
        <begin position="1"/>
        <end position="22"/>
    </location>
</feature>
<evidence type="ECO:0000256" key="1">
    <source>
        <dbReference type="ARBA" id="ARBA00004571"/>
    </source>
</evidence>
<keyword evidence="6 11" id="KW-0798">TonB box</keyword>
<dbReference type="RefSeq" id="WP_129463125.1">
    <property type="nucleotide sequence ID" value="NZ_SBKQ01000002.1"/>
</dbReference>
<proteinExistence type="inferred from homology"/>
<dbReference type="Gene3D" id="2.60.40.1120">
    <property type="entry name" value="Carboxypeptidase-like, regulatory domain"/>
    <property type="match status" value="1"/>
</dbReference>
<dbReference type="GO" id="GO:0009279">
    <property type="term" value="C:cell outer membrane"/>
    <property type="evidence" value="ECO:0007669"/>
    <property type="project" value="UniProtKB-SubCell"/>
</dbReference>
<evidence type="ECO:0000256" key="12">
    <source>
        <dbReference type="SAM" id="SignalP"/>
    </source>
</evidence>
<dbReference type="PANTHER" id="PTHR30069:SF29">
    <property type="entry name" value="HEMOGLOBIN AND HEMOGLOBIN-HAPTOGLOBIN-BINDING PROTEIN 1-RELATED"/>
    <property type="match status" value="1"/>
</dbReference>
<keyword evidence="16" id="KW-1185">Reference proteome</keyword>
<keyword evidence="8" id="KW-0675">Receptor</keyword>
<evidence type="ECO:0000256" key="7">
    <source>
        <dbReference type="ARBA" id="ARBA00023136"/>
    </source>
</evidence>
<comment type="caution">
    <text evidence="15">The sequence shown here is derived from an EMBL/GenBank/DDBJ whole genome shotgun (WGS) entry which is preliminary data.</text>
</comment>
<keyword evidence="4 10" id="KW-0812">Transmembrane</keyword>
<evidence type="ECO:0000313" key="15">
    <source>
        <dbReference type="EMBL" id="RXR34718.1"/>
    </source>
</evidence>
<keyword evidence="2 10" id="KW-0813">Transport</keyword>
<evidence type="ECO:0000259" key="14">
    <source>
        <dbReference type="Pfam" id="PF07715"/>
    </source>
</evidence>
<dbReference type="Pfam" id="PF13715">
    <property type="entry name" value="CarbopepD_reg_2"/>
    <property type="match status" value="1"/>
</dbReference>
<dbReference type="SUPFAM" id="SSF49464">
    <property type="entry name" value="Carboxypeptidase regulatory domain-like"/>
    <property type="match status" value="1"/>
</dbReference>
<evidence type="ECO:0000256" key="8">
    <source>
        <dbReference type="ARBA" id="ARBA00023170"/>
    </source>
</evidence>
<gene>
    <name evidence="15" type="ORF">EQG68_02075</name>
</gene>
<dbReference type="OrthoDB" id="9768177at2"/>
<reference evidence="16" key="1">
    <citation type="submission" date="2019-01" db="EMBL/GenBank/DDBJ databases">
        <title>Cytophagaceae bacterium strain CAR-16.</title>
        <authorList>
            <person name="Chen W.-M."/>
        </authorList>
    </citation>
    <scope>NUCLEOTIDE SEQUENCE [LARGE SCALE GENOMIC DNA]</scope>
    <source>
        <strain evidence="16">ICH-30</strain>
    </source>
</reference>
<dbReference type="InterPro" id="IPR039426">
    <property type="entry name" value="TonB-dep_rcpt-like"/>
</dbReference>
<sequence>MKPKKKLKLVFLLIFLVQLSFGQEITVTGNVTDESGLPLPGVSVFVKNTTNGTETNFDGNFSINTKAGEILVFSYVGMLKQEIVASNKKLNVKMTEDTEVLEGVVVTALGIKREKQAVGYAISEVKSEALEQRSEGDIGRVLNGKASGVLINQTSGLSGSGTNIVIRGLNSITGSNQPLFIVDGVQFSSDTNTNGDFVDGNSGSSRFLDLDPNNIESVNVLKGLAAATLYGSLGRNGVILITTKSSSTNKGPKKNEVTITQSYFNNEIASLPDYQNKFGNGFDQSYGLFFSNWGPGFYQDGLGGWGDPNSGIASDATIAHPYDRASLADAFPEFSGARLPWKPYDNVKDFFRTGHVSNTSVNFSGTSDDGKVSYNANYGHLNDIGFTPGNELTRNNIGIGGRAILSNKFTISGTFNYSRTDFITPPVAASQGSGVVGDGSSIFGDVFYTPRSIDLMGMPFQNPLTGGSVYYRSDNGIQNPRWTAANSYSKQITNRVFGNTAIQYSFNENLNLIYRVGLDFYTERNEVAQNRGGVTGNPLGSYRTFDNNRTIWDHNLVLNGDYDLTEKIGMTFNLGATSNRRTYDRQGVNSENQLVFGVLRHFNFTEQSPIQFYEEQNIIGLYGQAEIDYNNYVYLTLAGRNDWVSNLINNSIFYPSASLSFIPTKAFNGITSDNGLNFLKLRAGYGTSAGFPEGYPTSSILRLNSRTFLNGSEPVPGITSATELGNPDLKPERYDEVEIGFETKFLKNRVSLDVSYYNRNTKNLITDRPLPASTGFLFTQTNIGRVQGTGYEIDLGIDLVKNDNSGGFNWSINGNFTQNETEVKELTSDSQIIVYSGFTNLGNAAIVGQPLGVIVGNAIQRDENGNYVVNSIGNYIEDPNLSVLGDPNPDWVLNVGNTIKYKNFNFNFLISYVHGGDIYSETIATLLGRGLTTDTENRLNTFILPGVNESGGVNDFQINASGYYFDNLFSGPDEMRIFDASVIRLQEISLGYEIPKKWLEKTFFGGLSFTLSGNNLWYEAINTPKGVNFDPNVAGTGVGNGRGFDYLNGPSSRRYGFSVKASF</sequence>
<feature type="domain" description="TonB-dependent receptor plug" evidence="14">
    <location>
        <begin position="115"/>
        <end position="238"/>
    </location>
</feature>
<dbReference type="SUPFAM" id="SSF56935">
    <property type="entry name" value="Porins"/>
    <property type="match status" value="1"/>
</dbReference>
<evidence type="ECO:0000313" key="16">
    <source>
        <dbReference type="Proteomes" id="UP000289734"/>
    </source>
</evidence>
<keyword evidence="9 10" id="KW-0998">Cell outer membrane</keyword>
<dbReference type="PANTHER" id="PTHR30069">
    <property type="entry name" value="TONB-DEPENDENT OUTER MEMBRANE RECEPTOR"/>
    <property type="match status" value="1"/>
</dbReference>
<dbReference type="Pfam" id="PF07715">
    <property type="entry name" value="Plug"/>
    <property type="match status" value="1"/>
</dbReference>
<dbReference type="AlphaFoldDB" id="A0A4Q1KWN7"/>
<keyword evidence="5 12" id="KW-0732">Signal</keyword>
<dbReference type="InterPro" id="IPR012910">
    <property type="entry name" value="Plug_dom"/>
</dbReference>
<dbReference type="GO" id="GO:0015344">
    <property type="term" value="F:siderophore uptake transmembrane transporter activity"/>
    <property type="evidence" value="ECO:0007669"/>
    <property type="project" value="TreeGrafter"/>
</dbReference>
<comment type="similarity">
    <text evidence="10 11">Belongs to the TonB-dependent receptor family.</text>
</comment>
<dbReference type="InterPro" id="IPR037066">
    <property type="entry name" value="Plug_dom_sf"/>
</dbReference>
<dbReference type="Gene3D" id="2.40.170.20">
    <property type="entry name" value="TonB-dependent receptor, beta-barrel domain"/>
    <property type="match status" value="1"/>
</dbReference>
<dbReference type="InterPro" id="IPR036942">
    <property type="entry name" value="Beta-barrel_TonB_sf"/>
</dbReference>
<dbReference type="EMBL" id="SBKQ01000002">
    <property type="protein sequence ID" value="RXR34718.1"/>
    <property type="molecule type" value="Genomic_DNA"/>
</dbReference>
<evidence type="ECO:0000256" key="3">
    <source>
        <dbReference type="ARBA" id="ARBA00022452"/>
    </source>
</evidence>
<evidence type="ECO:0000256" key="2">
    <source>
        <dbReference type="ARBA" id="ARBA00022448"/>
    </source>
</evidence>
<comment type="subcellular location">
    <subcellularLocation>
        <location evidence="1 10">Cell outer membrane</location>
        <topology evidence="1 10">Multi-pass membrane protein</topology>
    </subcellularLocation>
</comment>
<evidence type="ECO:0000256" key="10">
    <source>
        <dbReference type="PROSITE-ProRule" id="PRU01360"/>
    </source>
</evidence>
<feature type="chain" id="PRO_5020927013" evidence="12">
    <location>
        <begin position="23"/>
        <end position="1063"/>
    </location>
</feature>
<dbReference type="GO" id="GO:0044718">
    <property type="term" value="P:siderophore transmembrane transport"/>
    <property type="evidence" value="ECO:0007669"/>
    <property type="project" value="TreeGrafter"/>
</dbReference>